<dbReference type="Proteomes" id="UP000033618">
    <property type="component" value="Unassembled WGS sequence"/>
</dbReference>
<sequence>MTRPRGVAQQVRIIGGMWKRTPLAVIDAEGLRPTPDRVRETLFNWLGQDLNGWRCIDVFAGSGALGFEAASRGAAQVRLIERHPRVAAQLRAVKDKLEARGVEVLEADGARLLSSMAPGSADLVFLDPPFDSGALPSALLAASRVCAPQGLIYVEAPVPLAPLPVKKKGPASLTLDPESPLARAWAGLMQEEGWEVSRQGVAGAVHYHLLQRNTTT</sequence>
<dbReference type="PANTHER" id="PTHR43542:SF1">
    <property type="entry name" value="METHYLTRANSFERASE"/>
    <property type="match status" value="1"/>
</dbReference>
<reference evidence="3 4" key="1">
    <citation type="submission" date="2015-03" db="EMBL/GenBank/DDBJ databases">
        <title>Draft Genome Sequence of Burkholderia andropogonis type strain ICMP2807, isolated from Sorghum bicolor.</title>
        <authorList>
            <person name="Lopes-Santos L."/>
            <person name="Castro D.B."/>
            <person name="Ottoboni L.M."/>
            <person name="Park D."/>
            <person name="Weirc B.S."/>
            <person name="Destefano S.A."/>
        </authorList>
    </citation>
    <scope>NUCLEOTIDE SEQUENCE [LARGE SCALE GENOMIC DNA]</scope>
    <source>
        <strain evidence="3 4">ICMP2807</strain>
    </source>
</reference>
<organism evidence="3 4">
    <name type="scientific">Robbsia andropogonis</name>
    <dbReference type="NCBI Taxonomy" id="28092"/>
    <lineage>
        <taxon>Bacteria</taxon>
        <taxon>Pseudomonadati</taxon>
        <taxon>Pseudomonadota</taxon>
        <taxon>Betaproteobacteria</taxon>
        <taxon>Burkholderiales</taxon>
        <taxon>Burkholderiaceae</taxon>
        <taxon>Robbsia</taxon>
    </lineage>
</organism>
<evidence type="ECO:0000256" key="1">
    <source>
        <dbReference type="ARBA" id="ARBA00022603"/>
    </source>
</evidence>
<dbReference type="InterPro" id="IPR004398">
    <property type="entry name" value="RNA_MeTrfase_RsmD"/>
</dbReference>
<dbReference type="SUPFAM" id="SSF53335">
    <property type="entry name" value="S-adenosyl-L-methionine-dependent methyltransferases"/>
    <property type="match status" value="1"/>
</dbReference>
<name>A0A0F5K5P9_9BURK</name>
<dbReference type="PROSITE" id="PS00092">
    <property type="entry name" value="N6_MTASE"/>
    <property type="match status" value="1"/>
</dbReference>
<dbReference type="STRING" id="28092.WM40_01150"/>
<dbReference type="InterPro" id="IPR029063">
    <property type="entry name" value="SAM-dependent_MTases_sf"/>
</dbReference>
<evidence type="ECO:0000313" key="3">
    <source>
        <dbReference type="EMBL" id="KKB65423.1"/>
    </source>
</evidence>
<protein>
    <submittedName>
        <fullName evidence="3">Methyltransferase</fullName>
    </submittedName>
</protein>
<dbReference type="NCBIfam" id="TIGR00095">
    <property type="entry name" value="16S rRNA (guanine(966)-N(2))-methyltransferase RsmD"/>
    <property type="match status" value="1"/>
</dbReference>
<dbReference type="GO" id="GO:0003676">
    <property type="term" value="F:nucleic acid binding"/>
    <property type="evidence" value="ECO:0007669"/>
    <property type="project" value="InterPro"/>
</dbReference>
<proteinExistence type="predicted"/>
<dbReference type="CDD" id="cd02440">
    <property type="entry name" value="AdoMet_MTases"/>
    <property type="match status" value="1"/>
</dbReference>
<dbReference type="Gene3D" id="3.40.50.150">
    <property type="entry name" value="Vaccinia Virus protein VP39"/>
    <property type="match status" value="1"/>
</dbReference>
<keyword evidence="4" id="KW-1185">Reference proteome</keyword>
<evidence type="ECO:0000313" key="4">
    <source>
        <dbReference type="Proteomes" id="UP000033618"/>
    </source>
</evidence>
<dbReference type="GO" id="GO:0031167">
    <property type="term" value="P:rRNA methylation"/>
    <property type="evidence" value="ECO:0007669"/>
    <property type="project" value="InterPro"/>
</dbReference>
<evidence type="ECO:0000256" key="2">
    <source>
        <dbReference type="ARBA" id="ARBA00022679"/>
    </source>
</evidence>
<dbReference type="EMBL" id="LAQU01000001">
    <property type="protein sequence ID" value="KKB65423.1"/>
    <property type="molecule type" value="Genomic_DNA"/>
</dbReference>
<dbReference type="GO" id="GO:0008168">
    <property type="term" value="F:methyltransferase activity"/>
    <property type="evidence" value="ECO:0007669"/>
    <property type="project" value="UniProtKB-KW"/>
</dbReference>
<keyword evidence="2 3" id="KW-0808">Transferase</keyword>
<dbReference type="AlphaFoldDB" id="A0A0F5K5P9"/>
<accession>A0A0F5K5P9</accession>
<dbReference type="PATRIC" id="fig|28092.6.peg.256"/>
<gene>
    <name evidence="3" type="ORF">WM40_01150</name>
</gene>
<dbReference type="Pfam" id="PF03602">
    <property type="entry name" value="Cons_hypoth95"/>
    <property type="match status" value="1"/>
</dbReference>
<dbReference type="PANTHER" id="PTHR43542">
    <property type="entry name" value="METHYLTRANSFERASE"/>
    <property type="match status" value="1"/>
</dbReference>
<comment type="caution">
    <text evidence="3">The sequence shown here is derived from an EMBL/GenBank/DDBJ whole genome shotgun (WGS) entry which is preliminary data.</text>
</comment>
<keyword evidence="1 3" id="KW-0489">Methyltransferase</keyword>
<dbReference type="InterPro" id="IPR002052">
    <property type="entry name" value="DNA_methylase_N6_adenine_CS"/>
</dbReference>